<accession>M1K322</accession>
<dbReference type="InterPro" id="IPR031522">
    <property type="entry name" value="Mad3_Bub1_I_2"/>
</dbReference>
<dbReference type="AlphaFoldDB" id="M1K322"/>
<organism evidence="1">
    <name type="scientific">Encephalitozoon cuniculi</name>
    <name type="common">Microsporidian parasite</name>
    <dbReference type="NCBI Taxonomy" id="6035"/>
    <lineage>
        <taxon>Eukaryota</taxon>
        <taxon>Fungi</taxon>
        <taxon>Fungi incertae sedis</taxon>
        <taxon>Microsporidia</taxon>
        <taxon>Unikaryonidae</taxon>
        <taxon>Encephalitozoon</taxon>
    </lineage>
</organism>
<evidence type="ECO:0008006" key="2">
    <source>
        <dbReference type="Google" id="ProtNLM"/>
    </source>
</evidence>
<dbReference type="VEuPathDB" id="MicrosporidiaDB:AEWR_040150"/>
<dbReference type="Gene3D" id="1.25.40.430">
    <property type="match status" value="1"/>
</dbReference>
<evidence type="ECO:0000313" key="1">
    <source>
        <dbReference type="EMBL" id="AGE95233.1"/>
    </source>
</evidence>
<proteinExistence type="predicted"/>
<dbReference type="VEuPathDB" id="MicrosporidiaDB:AEWQ_040150"/>
<dbReference type="VEuPathDB" id="MicrosporidiaDB:M970_040150"/>
<dbReference type="Pfam" id="PF17014">
    <property type="entry name" value="Mad3_BUB1_I_2"/>
    <property type="match status" value="1"/>
</dbReference>
<reference evidence="1" key="1">
    <citation type="journal article" date="2013" name="Eukaryot. Cell">
        <title>Extremely Reduced Levels of Heterozygosity in the Vertebrate Pathogen Encephalitozoon cuniculi.</title>
        <authorList>
            <person name="Selman M."/>
            <person name="Sak B."/>
            <person name="Kvac M."/>
            <person name="Farinelli L."/>
            <person name="Weiss L.M."/>
            <person name="Corradi N."/>
        </authorList>
    </citation>
    <scope>NUCLEOTIDE SEQUENCE</scope>
</reference>
<name>M1K322_ENCCN</name>
<dbReference type="SUPFAM" id="SSF56112">
    <property type="entry name" value="Protein kinase-like (PK-like)"/>
    <property type="match status" value="1"/>
</dbReference>
<dbReference type="EMBL" id="KC513606">
    <property type="protein sequence ID" value="AGE95233.1"/>
    <property type="molecule type" value="Genomic_DNA"/>
</dbReference>
<sequence length="412" mass="47433">MITFDDVCEDEMEGVLLRYIDIPYFRNNPSYISLWQRYYYKTKNPGVLFLMRHKKISRYYHWIYVEFSRFFMKSGHCGMSKAALGMGMACGAYDRKILEDELKGILSSAVPCTEHEANALMNPKGFVALGRVWNSYREILFYNRELFVLDKEEVSFEEYRSRTHTHLPKNGSQRFSYSHEIIEQQQVGDKIDGDPAEGMEGVLDTEQEIVIDGSTYYIKEVIDGKRYRMISIPDGSSETQEDEGDALLHEVPESAVDLILRLNPGHVPRFTVKILGSRTFLFYRLYQLGSLKDCLDVSSSMGSEIVLYFVGQLTGIFNAMEKEGYRFTSFSLESLSVSEDCRLKIVDFDWASDGSGANCGEVIRDILSQYTSFSADQQDIAQRIDDILKRTNMKQVMTKYKIHLYERICGCS</sequence>
<gene>
    <name evidence="1" type="ORF">ECU04_0240</name>
</gene>
<dbReference type="VEuPathDB" id="MicrosporidiaDB:ECU04_0240"/>
<dbReference type="VEuPathDB" id="MicrosporidiaDB:AEWD_040160"/>
<dbReference type="InterPro" id="IPR011009">
    <property type="entry name" value="Kinase-like_dom_sf"/>
</dbReference>
<protein>
    <recommendedName>
        <fullName evidence="2">Protein kinase domain-containing protein</fullName>
    </recommendedName>
</protein>